<dbReference type="EMBL" id="BRPK01000004">
    <property type="protein sequence ID" value="GLB37459.1"/>
    <property type="molecule type" value="Genomic_DNA"/>
</dbReference>
<organism evidence="2 3">
    <name type="scientific">Lyophyllum shimeji</name>
    <name type="common">Hon-shimeji</name>
    <name type="synonym">Tricholoma shimeji</name>
    <dbReference type="NCBI Taxonomy" id="47721"/>
    <lineage>
        <taxon>Eukaryota</taxon>
        <taxon>Fungi</taxon>
        <taxon>Dikarya</taxon>
        <taxon>Basidiomycota</taxon>
        <taxon>Agaricomycotina</taxon>
        <taxon>Agaricomycetes</taxon>
        <taxon>Agaricomycetidae</taxon>
        <taxon>Agaricales</taxon>
        <taxon>Tricholomatineae</taxon>
        <taxon>Lyophyllaceae</taxon>
        <taxon>Lyophyllum</taxon>
    </lineage>
</organism>
<dbReference type="Gene3D" id="1.20.120.520">
    <property type="entry name" value="nmb1532 protein domain like"/>
    <property type="match status" value="1"/>
</dbReference>
<dbReference type="PANTHER" id="PTHR38048">
    <property type="entry name" value="EXPRESSED PROTEIN"/>
    <property type="match status" value="1"/>
</dbReference>
<feature type="domain" description="Hemerythrin-like" evidence="1">
    <location>
        <begin position="21"/>
        <end position="150"/>
    </location>
</feature>
<comment type="caution">
    <text evidence="2">The sequence shown here is derived from an EMBL/GenBank/DDBJ whole genome shotgun (WGS) entry which is preliminary data.</text>
</comment>
<proteinExistence type="predicted"/>
<evidence type="ECO:0000259" key="1">
    <source>
        <dbReference type="Pfam" id="PF01814"/>
    </source>
</evidence>
<gene>
    <name evidence="2" type="ORF">LshimejAT787_0405100</name>
</gene>
<sequence>MSSPKVTYASPEEERRWNSLSEKMTAFHNWFKEEYKMIYESADGSYTKRGLSLPRYLDTIVVFNYHLHAHHTTEERLVFPVLAKGIPKFARNARDGHVDSHKSIHDALQNLLKRVDKWRNEPTTYSPTEMRGALDKLADVLFKHLDEEVEDIQGDKLKPHFKLEEIERIGR</sequence>
<dbReference type="Proteomes" id="UP001063166">
    <property type="component" value="Unassembled WGS sequence"/>
</dbReference>
<evidence type="ECO:0000313" key="3">
    <source>
        <dbReference type="Proteomes" id="UP001063166"/>
    </source>
</evidence>
<dbReference type="InterPro" id="IPR012312">
    <property type="entry name" value="Hemerythrin-like"/>
</dbReference>
<dbReference type="AlphaFoldDB" id="A0A9P3PL52"/>
<dbReference type="InterPro" id="IPR053206">
    <property type="entry name" value="Dimeric_xanthone_biosynth"/>
</dbReference>
<protein>
    <submittedName>
        <fullName evidence="2">Hemerythrin HHE cation binding domain</fullName>
    </submittedName>
</protein>
<dbReference type="PANTHER" id="PTHR38048:SF1">
    <property type="entry name" value="HEMERYTHRIN-LIKE DOMAIN-CONTAINING PROTEIN"/>
    <property type="match status" value="1"/>
</dbReference>
<dbReference type="Pfam" id="PF01814">
    <property type="entry name" value="Hemerythrin"/>
    <property type="match status" value="1"/>
</dbReference>
<dbReference type="OrthoDB" id="10044044at2759"/>
<dbReference type="CDD" id="cd12108">
    <property type="entry name" value="Hr-like"/>
    <property type="match status" value="1"/>
</dbReference>
<name>A0A9P3PL52_LYOSH</name>
<reference evidence="2" key="1">
    <citation type="submission" date="2022-07" db="EMBL/GenBank/DDBJ databases">
        <title>The genome of Lyophyllum shimeji provides insight into the initial evolution of ectomycorrhizal fungal genome.</title>
        <authorList>
            <person name="Kobayashi Y."/>
            <person name="Shibata T."/>
            <person name="Hirakawa H."/>
            <person name="Shigenobu S."/>
            <person name="Nishiyama T."/>
            <person name="Yamada A."/>
            <person name="Hasebe M."/>
            <person name="Kawaguchi M."/>
        </authorList>
    </citation>
    <scope>NUCLEOTIDE SEQUENCE</scope>
    <source>
        <strain evidence="2">AT787</strain>
    </source>
</reference>
<accession>A0A9P3PL52</accession>
<keyword evidence="3" id="KW-1185">Reference proteome</keyword>
<evidence type="ECO:0000313" key="2">
    <source>
        <dbReference type="EMBL" id="GLB37459.1"/>
    </source>
</evidence>